<proteinExistence type="predicted"/>
<dbReference type="Pfam" id="PF17287">
    <property type="entry name" value="POTRA_3"/>
    <property type="match status" value="1"/>
</dbReference>
<dbReference type="GO" id="GO:0046819">
    <property type="term" value="P:protein secretion by the type V secretion system"/>
    <property type="evidence" value="ECO:0007669"/>
    <property type="project" value="TreeGrafter"/>
</dbReference>
<dbReference type="Gene3D" id="2.40.160.50">
    <property type="entry name" value="membrane protein fhac: a member of the omp85/tpsb transporter family"/>
    <property type="match status" value="1"/>
</dbReference>
<feature type="domain" description="Polypeptide-transport-associated ShlB-type" evidence="5">
    <location>
        <begin position="60"/>
        <end position="133"/>
    </location>
</feature>
<protein>
    <submittedName>
        <fullName evidence="7">Hemolysin activator protein</fullName>
    </submittedName>
</protein>
<evidence type="ECO:0000259" key="5">
    <source>
        <dbReference type="Pfam" id="PF08479"/>
    </source>
</evidence>
<dbReference type="GO" id="GO:0098046">
    <property type="term" value="C:type V protein secretion system complex"/>
    <property type="evidence" value="ECO:0007669"/>
    <property type="project" value="TreeGrafter"/>
</dbReference>
<dbReference type="AlphaFoldDB" id="A0AB73C5I8"/>
<evidence type="ECO:0000256" key="3">
    <source>
        <dbReference type="ARBA" id="ARBA00023237"/>
    </source>
</evidence>
<dbReference type="Pfam" id="PF03865">
    <property type="entry name" value="ShlB"/>
    <property type="match status" value="1"/>
</dbReference>
<organism evidence="7 8">
    <name type="scientific">Fusobacterium necrophorum DJ-2</name>
    <dbReference type="NCBI Taxonomy" id="1441737"/>
    <lineage>
        <taxon>Bacteria</taxon>
        <taxon>Fusobacteriati</taxon>
        <taxon>Fusobacteriota</taxon>
        <taxon>Fusobacteriia</taxon>
        <taxon>Fusobacteriales</taxon>
        <taxon>Fusobacteriaceae</taxon>
        <taxon>Fusobacterium</taxon>
    </lineage>
</organism>
<keyword evidence="2" id="KW-0812">Transmembrane</keyword>
<dbReference type="InterPro" id="IPR005565">
    <property type="entry name" value="Hemolysn_activator_HlyB_C"/>
</dbReference>
<evidence type="ECO:0000256" key="1">
    <source>
        <dbReference type="ARBA" id="ARBA00022452"/>
    </source>
</evidence>
<dbReference type="PANTHER" id="PTHR34597">
    <property type="entry name" value="SLR1661 PROTEIN"/>
    <property type="match status" value="1"/>
</dbReference>
<dbReference type="GO" id="GO:0008320">
    <property type="term" value="F:protein transmembrane transporter activity"/>
    <property type="evidence" value="ECO:0007669"/>
    <property type="project" value="TreeGrafter"/>
</dbReference>
<keyword evidence="3" id="KW-0998">Cell outer membrane</keyword>
<feature type="domain" description="Haemolysin activator HlyB C-terminal" evidence="4">
    <location>
        <begin position="188"/>
        <end position="498"/>
    </location>
</feature>
<dbReference type="PIRSF" id="PIRSF029745">
    <property type="entry name" value="FhaC"/>
    <property type="match status" value="1"/>
</dbReference>
<evidence type="ECO:0000313" key="8">
    <source>
        <dbReference type="Proteomes" id="UP000027058"/>
    </source>
</evidence>
<dbReference type="Gene3D" id="3.10.20.310">
    <property type="entry name" value="membrane protein fhac"/>
    <property type="match status" value="1"/>
</dbReference>
<dbReference type="InterPro" id="IPR027282">
    <property type="entry name" value="TPS"/>
</dbReference>
<evidence type="ECO:0000256" key="2">
    <source>
        <dbReference type="ARBA" id="ARBA00022692"/>
    </source>
</evidence>
<evidence type="ECO:0000259" key="4">
    <source>
        <dbReference type="Pfam" id="PF03865"/>
    </source>
</evidence>
<evidence type="ECO:0000313" key="7">
    <source>
        <dbReference type="EMBL" id="KDE73628.1"/>
    </source>
</evidence>
<keyword evidence="1" id="KW-0472">Membrane</keyword>
<sequence>MKRFVGLIFFVLSIFSFSIDEVEMEQRRKSQRDFEDFIKTQTTTGEKTKKIQSSKELVLNIKNVTLDGNTLLQNFQIHRILRKYIGENKNVYSLIKELEDTYIEKGYITTRVGLDLEKSDLESGNMSLFVLEGKIEKIFYDGEENITKTFITFPQRADKILNIRDLDQGMDNLTDHSTMDIKPASKEGYSNIFIKKKNKPFILFLNYNDLGQSGTGRHRLKYSLHLHNVIGMNETIDSSFQMKMQRQKKDRNAENFSVSTSIPFKNWSFHYAYDNSETFRTIYAHKRKYKATGRTINQNFEIRNVIYRNEDHKVDFGGKITLKDSKNYIDDIRLITGSRKLSVFTLNSSHTGRAFSGLIHSSLGVSFGLKKYGANQDAEEWYREDTTPKAQFRKYNLEVSWYKAIQKLYYKMNVGAQYSKDILYSQEKISIGDDTTVRGFQDESIQGDSGIYLRNEVGYKGLDIIEPFLAYDYGKIKNNKIREDRYEVVQGVAIGVKLSLKGFEGSIVTAKPIDRPEYFKHKKPVMYTSLSYRF</sequence>
<dbReference type="RefSeq" id="WP_035906125.1">
    <property type="nucleotide sequence ID" value="NZ_JAAH01000002.1"/>
</dbReference>
<comment type="caution">
    <text evidence="7">The sequence shown here is derived from an EMBL/GenBank/DDBJ whole genome shotgun (WGS) entry which is preliminary data.</text>
</comment>
<evidence type="ECO:0000259" key="6">
    <source>
        <dbReference type="Pfam" id="PF17287"/>
    </source>
</evidence>
<name>A0AB73C5I8_9FUSO</name>
<accession>A0AB73C5I8</accession>
<dbReference type="InterPro" id="IPR035251">
    <property type="entry name" value="ShlB_POTRA"/>
</dbReference>
<dbReference type="EMBL" id="JAAH01000002">
    <property type="protein sequence ID" value="KDE73628.1"/>
    <property type="molecule type" value="Genomic_DNA"/>
</dbReference>
<dbReference type="InterPro" id="IPR051544">
    <property type="entry name" value="TPS_OM_transporter"/>
</dbReference>
<dbReference type="Proteomes" id="UP000027058">
    <property type="component" value="Unassembled WGS sequence"/>
</dbReference>
<dbReference type="InterPro" id="IPR013686">
    <property type="entry name" value="Polypept-transport_assoc_ShlB"/>
</dbReference>
<dbReference type="PANTHER" id="PTHR34597:SF3">
    <property type="entry name" value="OUTER MEMBRANE TRANSPORTER CDIB"/>
    <property type="match status" value="1"/>
</dbReference>
<keyword evidence="1" id="KW-1134">Transmembrane beta strand</keyword>
<gene>
    <name evidence="7" type="ORF">FUSO8_00480</name>
</gene>
<feature type="domain" description="ShlB POTRA" evidence="6">
    <location>
        <begin position="134"/>
        <end position="173"/>
    </location>
</feature>
<reference evidence="7 8" key="1">
    <citation type="submission" date="2014-01" db="EMBL/GenBank/DDBJ databases">
        <title>Comparative genomics of Fusobacterium necrophorum wild isolates.</title>
        <authorList>
            <person name="Kittichotirat W."/>
            <person name="Bumgarner R.E."/>
            <person name="Lawrence P."/>
        </authorList>
    </citation>
    <scope>NUCLEOTIDE SEQUENCE [LARGE SCALE GENOMIC DNA]</scope>
    <source>
        <strain evidence="7 8">DJ-2</strain>
    </source>
</reference>
<dbReference type="Pfam" id="PF08479">
    <property type="entry name" value="POTRA_2"/>
    <property type="match status" value="1"/>
</dbReference>